<geneLocation type="plasmid" evidence="3">
    <name>pladfl_1</name>
</geneLocation>
<organism evidence="2 3">
    <name type="scientific">Roseibium alexandrii (strain DSM 17067 / NCIMB 14079 / DFL-11)</name>
    <name type="common">Labrenzia alexandrii</name>
    <dbReference type="NCBI Taxonomy" id="244592"/>
    <lineage>
        <taxon>Bacteria</taxon>
        <taxon>Pseudomonadati</taxon>
        <taxon>Pseudomonadota</taxon>
        <taxon>Alphaproteobacteria</taxon>
        <taxon>Hyphomicrobiales</taxon>
        <taxon>Stappiaceae</taxon>
        <taxon>Roseibium</taxon>
    </lineage>
</organism>
<comment type="caution">
    <text evidence="2">The sequence shown here is derived from an EMBL/GenBank/DDBJ whole genome shotgun (WGS) entry which is preliminary data.</text>
</comment>
<keyword evidence="2" id="KW-0614">Plasmid</keyword>
<dbReference type="Pfam" id="PF05443">
    <property type="entry name" value="ROS_MUCR"/>
    <property type="match status" value="1"/>
</dbReference>
<reference evidence="2 3" key="1">
    <citation type="submission" date="2008-01" db="EMBL/GenBank/DDBJ databases">
        <authorList>
            <person name="Wagner-Dobler I."/>
            <person name="Ferriera S."/>
            <person name="Johnson J."/>
            <person name="Kravitz S."/>
            <person name="Beeson K."/>
            <person name="Sutton G."/>
            <person name="Rogers Y.-H."/>
            <person name="Friedman R."/>
            <person name="Frazier M."/>
            <person name="Venter J.C."/>
        </authorList>
    </citation>
    <scope>NUCLEOTIDE SEQUENCE [LARGE SCALE GENOMIC DNA]</scope>
    <source>
        <strain evidence="3">DSM 17067 / NCIMB 14079 / DFL-11</strain>
        <plasmid evidence="3">pladfl_1</plasmid>
    </source>
</reference>
<name>A0A5E8H7S7_ROSAD</name>
<dbReference type="EMBL" id="ACCU02000005">
    <property type="protein sequence ID" value="EEE48133.1"/>
    <property type="molecule type" value="Genomic_DNA"/>
</dbReference>
<evidence type="ECO:0000256" key="1">
    <source>
        <dbReference type="ARBA" id="ARBA00007031"/>
    </source>
</evidence>
<dbReference type="RefSeq" id="WP_008188254.1">
    <property type="nucleotide sequence ID" value="NZ_CM011003.1"/>
</dbReference>
<dbReference type="InterPro" id="IPR041920">
    <property type="entry name" value="ROS/MUCR_sf"/>
</dbReference>
<accession>A0A5E8H7S7</accession>
<protein>
    <submittedName>
        <fullName evidence="2">Putative transcriptional regulator</fullName>
    </submittedName>
</protein>
<sequence length="148" mass="16253">MSEAPEYNTTIEPVYVDLTADIVSAYVSNKIASGDLATLIATVHSALVSAAQTVQEPAVEELVPAVPVKKSILGDYIICLEDGKKFKSLKRHLRTHFDMTPEDYRAKWNLPVDYPMVAPNYAAARSDLARKMGLGRKQGRRSKSASKS</sequence>
<dbReference type="Proteomes" id="UP000004703">
    <property type="component" value="Plasmid pLADFL_1"/>
</dbReference>
<dbReference type="Gene3D" id="1.10.10.1550">
    <property type="entry name" value="ROS/MUCR transcriptional regulator protein"/>
    <property type="match status" value="1"/>
</dbReference>
<proteinExistence type="inferred from homology"/>
<dbReference type="GO" id="GO:0003677">
    <property type="term" value="F:DNA binding"/>
    <property type="evidence" value="ECO:0007669"/>
    <property type="project" value="InterPro"/>
</dbReference>
<dbReference type="InterPro" id="IPR008807">
    <property type="entry name" value="ROS_MUCR"/>
</dbReference>
<dbReference type="AlphaFoldDB" id="A0A5E8H7S7"/>
<reference evidence="2 3" key="2">
    <citation type="submission" date="2013-04" db="EMBL/GenBank/DDBJ databases">
        <authorList>
            <person name="Fiebig A."/>
            <person name="Pradella S."/>
            <person name="Wagner-Doebler I."/>
        </authorList>
    </citation>
    <scope>NUCLEOTIDE SEQUENCE [LARGE SCALE GENOMIC DNA]</scope>
    <source>
        <strain evidence="3">DSM 17067 / NCIMB 14079 / DFL-11</strain>
        <plasmid evidence="3">pladfl_1</plasmid>
    </source>
</reference>
<dbReference type="GO" id="GO:0008270">
    <property type="term" value="F:zinc ion binding"/>
    <property type="evidence" value="ECO:0007669"/>
    <property type="project" value="InterPro"/>
</dbReference>
<evidence type="ECO:0000313" key="2">
    <source>
        <dbReference type="EMBL" id="EEE48133.1"/>
    </source>
</evidence>
<dbReference type="GO" id="GO:0006355">
    <property type="term" value="P:regulation of DNA-templated transcription"/>
    <property type="evidence" value="ECO:0007669"/>
    <property type="project" value="InterPro"/>
</dbReference>
<comment type="similarity">
    <text evidence="1">Belongs to the ros/MucR family.</text>
</comment>
<gene>
    <name evidence="2" type="ORF">SADFL11_27</name>
</gene>
<evidence type="ECO:0000313" key="3">
    <source>
        <dbReference type="Proteomes" id="UP000004703"/>
    </source>
</evidence>